<comment type="caution">
    <text evidence="2">The sequence shown here is derived from an EMBL/GenBank/DDBJ whole genome shotgun (WGS) entry which is preliminary data.</text>
</comment>
<sequence length="264" mass="28207">MTVAHCGSVSALSLGLPASCAIPEAKGTLPKQMFTARTPVSAKLKQRFANDIESVTMLALLRPNTIGVAAAPEGKGPAEVMVIGIQHRGATAPVEVIEHIAGMRRSGIVFVCVSDEVPAEAQESQPQGSQSRSDSGEREAKSTTSHDESCAFAVRRAMPGKAGRPRVNRIFVSDYQPSGKAALAISGTTLDEVWESLDAQIILGSADAHDLDARIANRDNLVSLRADEAKLVKDHARAKQPAQRNELYAKLHKLRAEISRLEAE</sequence>
<evidence type="ECO:0000313" key="3">
    <source>
        <dbReference type="Proteomes" id="UP000029055"/>
    </source>
</evidence>
<protein>
    <recommendedName>
        <fullName evidence="4">Tmp1</fullName>
    </recommendedName>
</protein>
<dbReference type="OrthoDB" id="3237262at2"/>
<dbReference type="Proteomes" id="UP000029055">
    <property type="component" value="Unassembled WGS sequence"/>
</dbReference>
<accession>A0A087EA73</accession>
<dbReference type="InterPro" id="IPR025503">
    <property type="entry name" value="DUF4391"/>
</dbReference>
<gene>
    <name evidence="2" type="ORF">BISU_0685</name>
</gene>
<dbReference type="AlphaFoldDB" id="A0A087EA73"/>
<feature type="compositionally biased region" description="Polar residues" evidence="1">
    <location>
        <begin position="122"/>
        <end position="133"/>
    </location>
</feature>
<evidence type="ECO:0008006" key="4">
    <source>
        <dbReference type="Google" id="ProtNLM"/>
    </source>
</evidence>
<dbReference type="EMBL" id="JGZR01000003">
    <property type="protein sequence ID" value="KFJ04674.1"/>
    <property type="molecule type" value="Genomic_DNA"/>
</dbReference>
<evidence type="ECO:0000256" key="1">
    <source>
        <dbReference type="SAM" id="MobiDB-lite"/>
    </source>
</evidence>
<reference evidence="2 3" key="1">
    <citation type="submission" date="2014-03" db="EMBL/GenBank/DDBJ databases">
        <title>Genomics of Bifidobacteria.</title>
        <authorList>
            <person name="Ventura M."/>
            <person name="Milani C."/>
            <person name="Lugli G.A."/>
        </authorList>
    </citation>
    <scope>NUCLEOTIDE SEQUENCE [LARGE SCALE GENOMIC DNA]</scope>
    <source>
        <strain evidence="2 3">LMG 11597</strain>
    </source>
</reference>
<dbReference type="eggNOG" id="ENOG502ZJU4">
    <property type="taxonomic scope" value="Bacteria"/>
</dbReference>
<name>A0A087EA73_9BIFI</name>
<organism evidence="2 3">
    <name type="scientific">Bifidobacterium subtile</name>
    <dbReference type="NCBI Taxonomy" id="77635"/>
    <lineage>
        <taxon>Bacteria</taxon>
        <taxon>Bacillati</taxon>
        <taxon>Actinomycetota</taxon>
        <taxon>Actinomycetes</taxon>
        <taxon>Bifidobacteriales</taxon>
        <taxon>Bifidobacteriaceae</taxon>
        <taxon>Bifidobacterium</taxon>
    </lineage>
</organism>
<evidence type="ECO:0000313" key="2">
    <source>
        <dbReference type="EMBL" id="KFJ04674.1"/>
    </source>
</evidence>
<dbReference type="RefSeq" id="WP_033502452.1">
    <property type="nucleotide sequence ID" value="NZ_CP062939.1"/>
</dbReference>
<proteinExistence type="predicted"/>
<dbReference type="Pfam" id="PF14335">
    <property type="entry name" value="DUF4391"/>
    <property type="match status" value="1"/>
</dbReference>
<keyword evidence="3" id="KW-1185">Reference proteome</keyword>
<feature type="region of interest" description="Disordered" evidence="1">
    <location>
        <begin position="119"/>
        <end position="150"/>
    </location>
</feature>
<feature type="compositionally biased region" description="Basic and acidic residues" evidence="1">
    <location>
        <begin position="134"/>
        <end position="149"/>
    </location>
</feature>
<dbReference type="STRING" id="77635.BISU_0685"/>